<evidence type="ECO:0000313" key="2">
    <source>
        <dbReference type="EMBL" id="CAB5068423.1"/>
    </source>
</evidence>
<sequence>MNTTTARVRPGLIRLLFRGLFRRCAWCGGKGAFFNGWFKRDERCHTCGLLWQRRLEGFELGAMTMNVLVSYGTLLVGMGVGVFLTYPDVAVVPLLAVVGSLAIILPIFMYPISYAMWLGVDIFMRDLEPAELADAAAAVAAKTQ</sequence>
<proteinExistence type="predicted"/>
<protein>
    <submittedName>
        <fullName evidence="2">Unannotated protein</fullName>
    </submittedName>
</protein>
<gene>
    <name evidence="2" type="ORF">UFOPK4347_01796</name>
</gene>
<feature type="transmembrane region" description="Helical" evidence="1">
    <location>
        <begin position="90"/>
        <end position="117"/>
    </location>
</feature>
<accession>A0A6J7UR41</accession>
<feature type="transmembrane region" description="Helical" evidence="1">
    <location>
        <begin position="60"/>
        <end position="84"/>
    </location>
</feature>
<evidence type="ECO:0000256" key="1">
    <source>
        <dbReference type="SAM" id="Phobius"/>
    </source>
</evidence>
<keyword evidence="1" id="KW-0472">Membrane</keyword>
<keyword evidence="1" id="KW-1133">Transmembrane helix</keyword>
<organism evidence="2">
    <name type="scientific">freshwater metagenome</name>
    <dbReference type="NCBI Taxonomy" id="449393"/>
    <lineage>
        <taxon>unclassified sequences</taxon>
        <taxon>metagenomes</taxon>
        <taxon>ecological metagenomes</taxon>
    </lineage>
</organism>
<reference evidence="2" key="1">
    <citation type="submission" date="2020-05" db="EMBL/GenBank/DDBJ databases">
        <authorList>
            <person name="Chiriac C."/>
            <person name="Salcher M."/>
            <person name="Ghai R."/>
            <person name="Kavagutti S V."/>
        </authorList>
    </citation>
    <scope>NUCLEOTIDE SEQUENCE</scope>
</reference>
<keyword evidence="1" id="KW-0812">Transmembrane</keyword>
<dbReference type="AlphaFoldDB" id="A0A6J7UR41"/>
<name>A0A6J7UR41_9ZZZZ</name>
<dbReference type="EMBL" id="CAFBQU010000103">
    <property type="protein sequence ID" value="CAB5068423.1"/>
    <property type="molecule type" value="Genomic_DNA"/>
</dbReference>